<feature type="compositionally biased region" description="Acidic residues" evidence="1">
    <location>
        <begin position="190"/>
        <end position="203"/>
    </location>
</feature>
<proteinExistence type="predicted"/>
<feature type="compositionally biased region" description="Acidic residues" evidence="1">
    <location>
        <begin position="339"/>
        <end position="355"/>
    </location>
</feature>
<evidence type="ECO:0000256" key="1">
    <source>
        <dbReference type="SAM" id="MobiDB-lite"/>
    </source>
</evidence>
<feature type="compositionally biased region" description="Gly residues" evidence="1">
    <location>
        <begin position="237"/>
        <end position="247"/>
    </location>
</feature>
<dbReference type="RefSeq" id="WP_176163321.1">
    <property type="nucleotide sequence ID" value="NZ_CP054929.1"/>
</dbReference>
<feature type="region of interest" description="Disordered" evidence="1">
    <location>
        <begin position="26"/>
        <end position="53"/>
    </location>
</feature>
<sequence length="441" mass="44604">MQRRPYVPGTALTAAVLVTGLAGCSGETSARGTDDAKTGGYSSTANVRPGKFRTLPEPCGTVGGDSLRSLLPGLDDQDEATQKTVFEGQPAVTYDTDRRVGCRWKLTTPEGSRHLTLDFERIVSYDPQEGDDDRAAAAYAKKAAAAKIPLDTASPSPGQSDPGGTGTETPAPGASEPGETGSASPRGDDEGGDGAGDGEEDGQEIVRGSGDAPDGDPRTDPERTADVASWRLAAAVDGGGEGGGGAVRAGLARTHHAGAADPADTAGAAGAAELRADRVREGAVVAPAADTEPTEKPAAGSGRNSTDSPTPPDEAPATPGAPGTGPTPGGGEGPGDGGESGDEQGDGQGDEGEEGDAGKDAVDLSPRRLDGIGDEAFLNDEFSTGDSGVHRDITIVFRSSNVIVTLEYDQWSTDPRHVPSSAELQDKAQDLARKLPGHFGD</sequence>
<evidence type="ECO:0000313" key="2">
    <source>
        <dbReference type="EMBL" id="QKW51604.1"/>
    </source>
</evidence>
<feature type="compositionally biased region" description="Gly residues" evidence="1">
    <location>
        <begin position="322"/>
        <end position="338"/>
    </location>
</feature>
<dbReference type="AlphaFoldDB" id="A0A7H8NB01"/>
<gene>
    <name evidence="2" type="ORF">HUT08_21125</name>
</gene>
<feature type="compositionally biased region" description="Basic and acidic residues" evidence="1">
    <location>
        <begin position="215"/>
        <end position="225"/>
    </location>
</feature>
<feature type="region of interest" description="Disordered" evidence="1">
    <location>
        <begin position="148"/>
        <end position="368"/>
    </location>
</feature>
<dbReference type="EMBL" id="CP054929">
    <property type="protein sequence ID" value="QKW51604.1"/>
    <property type="molecule type" value="Genomic_DNA"/>
</dbReference>
<dbReference type="PROSITE" id="PS51257">
    <property type="entry name" value="PROKAR_LIPOPROTEIN"/>
    <property type="match status" value="1"/>
</dbReference>
<feature type="compositionally biased region" description="Basic and acidic residues" evidence="1">
    <location>
        <begin position="356"/>
        <end position="368"/>
    </location>
</feature>
<reference evidence="2 3" key="1">
    <citation type="submission" date="2020-06" db="EMBL/GenBank/DDBJ databases">
        <title>Genome mining for natural products.</title>
        <authorList>
            <person name="Zhang B."/>
            <person name="Shi J."/>
            <person name="Ge H."/>
        </authorList>
    </citation>
    <scope>NUCLEOTIDE SEQUENCE [LARGE SCALE GENOMIC DNA]</scope>
    <source>
        <strain evidence="2 3">NA00687</strain>
    </source>
</reference>
<feature type="compositionally biased region" description="Low complexity" evidence="1">
    <location>
        <begin position="248"/>
        <end position="273"/>
    </location>
</feature>
<evidence type="ECO:0008006" key="4">
    <source>
        <dbReference type="Google" id="ProtNLM"/>
    </source>
</evidence>
<name>A0A7H8NB01_9ACTN</name>
<keyword evidence="3" id="KW-1185">Reference proteome</keyword>
<protein>
    <recommendedName>
        <fullName evidence="4">DUF3558 domain-containing protein</fullName>
    </recommendedName>
</protein>
<accession>A0A7H8NB01</accession>
<dbReference type="Proteomes" id="UP000509303">
    <property type="component" value="Chromosome"/>
</dbReference>
<organism evidence="2 3">
    <name type="scientific">Streptomyces buecherae</name>
    <dbReference type="NCBI Taxonomy" id="2763006"/>
    <lineage>
        <taxon>Bacteria</taxon>
        <taxon>Bacillati</taxon>
        <taxon>Actinomycetota</taxon>
        <taxon>Actinomycetes</taxon>
        <taxon>Kitasatosporales</taxon>
        <taxon>Streptomycetaceae</taxon>
        <taxon>Streptomyces</taxon>
    </lineage>
</organism>
<evidence type="ECO:0000313" key="3">
    <source>
        <dbReference type="Proteomes" id="UP000509303"/>
    </source>
</evidence>